<reference evidence="1 2" key="1">
    <citation type="submission" date="2017-02" db="EMBL/GenBank/DDBJ databases">
        <title>Draft genome of Saccharomonospora sp. 154.</title>
        <authorList>
            <person name="Alonso-Carmona G.S."/>
            <person name="De La Haba R."/>
            <person name="Vera-Gargallo B."/>
            <person name="Sandoval-Trujillo A.H."/>
            <person name="Ramirez-Duran N."/>
            <person name="Ventosa A."/>
        </authorList>
    </citation>
    <scope>NUCLEOTIDE SEQUENCE [LARGE SCALE GENOMIC DNA]</scope>
    <source>
        <strain evidence="1 2">LRS4.154</strain>
    </source>
</reference>
<dbReference type="RefSeq" id="WP_081194551.1">
    <property type="nucleotide sequence ID" value="NZ_MWIH01000008.1"/>
</dbReference>
<name>A0A1V8ZYW7_SACPI</name>
<proteinExistence type="predicted"/>
<dbReference type="EMBL" id="MWIH01000008">
    <property type="protein sequence ID" value="OQO90125.1"/>
    <property type="molecule type" value="Genomic_DNA"/>
</dbReference>
<dbReference type="Proteomes" id="UP000192591">
    <property type="component" value="Unassembled WGS sequence"/>
</dbReference>
<protein>
    <submittedName>
        <fullName evidence="1">Uncharacterized protein</fullName>
    </submittedName>
</protein>
<dbReference type="AlphaFoldDB" id="A0A1V8ZYW7"/>
<gene>
    <name evidence="1" type="ORF">B1813_18590</name>
</gene>
<organism evidence="1 2">
    <name type="scientific">Saccharomonospora piscinae</name>
    <dbReference type="NCBI Taxonomy" id="687388"/>
    <lineage>
        <taxon>Bacteria</taxon>
        <taxon>Bacillati</taxon>
        <taxon>Actinomycetota</taxon>
        <taxon>Actinomycetes</taxon>
        <taxon>Pseudonocardiales</taxon>
        <taxon>Pseudonocardiaceae</taxon>
        <taxon>Saccharomonospora</taxon>
    </lineage>
</organism>
<comment type="caution">
    <text evidence="1">The sequence shown here is derived from an EMBL/GenBank/DDBJ whole genome shotgun (WGS) entry which is preliminary data.</text>
</comment>
<keyword evidence="2" id="KW-1185">Reference proteome</keyword>
<evidence type="ECO:0000313" key="1">
    <source>
        <dbReference type="EMBL" id="OQO90125.1"/>
    </source>
</evidence>
<sequence length="166" mass="18002">MTERSRWDEQRARERLADLDVALADLADRGEPGPLAAVRALVDVYGEALARVLDRADVEDPALLDVVARDELVGHLLLVHDLHPHDPGTRIGRALDGLAPHITAELTELEHGVATVTVEATARTGDRPVEETVEGTVLAAAPEVGEVRVRRRTEPAFVPLTAVRAR</sequence>
<accession>A0A1V8ZYW7</accession>
<evidence type="ECO:0000313" key="2">
    <source>
        <dbReference type="Proteomes" id="UP000192591"/>
    </source>
</evidence>
<dbReference type="STRING" id="1962155.B1813_18590"/>